<organism evidence="2 3">
    <name type="scientific">Stegodyphus mimosarum</name>
    <name type="common">African social velvet spider</name>
    <dbReference type="NCBI Taxonomy" id="407821"/>
    <lineage>
        <taxon>Eukaryota</taxon>
        <taxon>Metazoa</taxon>
        <taxon>Ecdysozoa</taxon>
        <taxon>Arthropoda</taxon>
        <taxon>Chelicerata</taxon>
        <taxon>Arachnida</taxon>
        <taxon>Araneae</taxon>
        <taxon>Araneomorphae</taxon>
        <taxon>Entelegynae</taxon>
        <taxon>Eresoidea</taxon>
        <taxon>Eresidae</taxon>
        <taxon>Stegodyphus</taxon>
    </lineage>
</organism>
<dbReference type="AlphaFoldDB" id="A0A087TSE3"/>
<dbReference type="OrthoDB" id="6628209at2759"/>
<dbReference type="STRING" id="407821.A0A087TSE3"/>
<evidence type="ECO:0000313" key="2">
    <source>
        <dbReference type="EMBL" id="KFM68032.1"/>
    </source>
</evidence>
<dbReference type="EMBL" id="KK116532">
    <property type="protein sequence ID" value="KFM68032.1"/>
    <property type="molecule type" value="Genomic_DNA"/>
</dbReference>
<evidence type="ECO:0000256" key="1">
    <source>
        <dbReference type="SAM" id="MobiDB-lite"/>
    </source>
</evidence>
<dbReference type="Proteomes" id="UP000054359">
    <property type="component" value="Unassembled WGS sequence"/>
</dbReference>
<evidence type="ECO:0000313" key="3">
    <source>
        <dbReference type="Proteomes" id="UP000054359"/>
    </source>
</evidence>
<gene>
    <name evidence="2" type="ORF">X975_05350</name>
</gene>
<sequence>MLFFRREADIMSHFIKKMKTTSDINDVQSELASESIIKEQASSRKRASATLDKVIGRTDKTPKEGNGDPSMELNESEVKDYPDNSMKETGINENSFLHIDFDDPAKWPTLSDRVRMTFSEMGTIQKKGLMYSKSNTGHKFTDAYYNTKMENGELDPCTRLLYSIRTNYAFCFCCKIFALI</sequence>
<reference evidence="2 3" key="1">
    <citation type="submission" date="2013-11" db="EMBL/GenBank/DDBJ databases">
        <title>Genome sequencing of Stegodyphus mimosarum.</title>
        <authorList>
            <person name="Bechsgaard J."/>
        </authorList>
    </citation>
    <scope>NUCLEOTIDE SEQUENCE [LARGE SCALE GENOMIC DNA]</scope>
</reference>
<feature type="non-terminal residue" evidence="2">
    <location>
        <position position="180"/>
    </location>
</feature>
<name>A0A087TSE3_STEMI</name>
<feature type="compositionally biased region" description="Basic and acidic residues" evidence="1">
    <location>
        <begin position="54"/>
        <end position="66"/>
    </location>
</feature>
<feature type="region of interest" description="Disordered" evidence="1">
    <location>
        <begin position="40"/>
        <end position="83"/>
    </location>
</feature>
<keyword evidence="3" id="KW-1185">Reference proteome</keyword>
<accession>A0A087TSE3</accession>
<proteinExistence type="predicted"/>
<protein>
    <submittedName>
        <fullName evidence="2">Zinc finger MYM-type protein 5</fullName>
    </submittedName>
</protein>